<proteinExistence type="predicted"/>
<accession>A0A3A8QSF4</accession>
<evidence type="ECO:0008006" key="3">
    <source>
        <dbReference type="Google" id="ProtNLM"/>
    </source>
</evidence>
<dbReference type="RefSeq" id="WP_120551137.1">
    <property type="nucleotide sequence ID" value="NZ_RAWM01000014.1"/>
</dbReference>
<protein>
    <recommendedName>
        <fullName evidence="3">DUF5132 domain-containing protein</fullName>
    </recommendedName>
</protein>
<dbReference type="Proteomes" id="UP000282656">
    <property type="component" value="Unassembled WGS sequence"/>
</dbReference>
<gene>
    <name evidence="1" type="ORF">D7X96_08010</name>
</gene>
<evidence type="ECO:0000313" key="2">
    <source>
        <dbReference type="Proteomes" id="UP000282656"/>
    </source>
</evidence>
<keyword evidence="2" id="KW-1185">Reference proteome</keyword>
<dbReference type="EMBL" id="RAWM01000014">
    <property type="protein sequence ID" value="RKH71663.1"/>
    <property type="molecule type" value="Genomic_DNA"/>
</dbReference>
<sequence length="81" mass="8792">MKFDLPSFLLGYGAGAGTVLASRHLRPLAVEVASAAYRFVDMVIARVAMKQEDFDDLLAEAKARARGRERTRPAAEAQAQA</sequence>
<dbReference type="OrthoDB" id="5524269at2"/>
<reference evidence="2" key="1">
    <citation type="submission" date="2018-09" db="EMBL/GenBank/DDBJ databases">
        <authorList>
            <person name="Livingstone P.G."/>
            <person name="Whitworth D.E."/>
        </authorList>
    </citation>
    <scope>NUCLEOTIDE SEQUENCE [LARGE SCALE GENOMIC DNA]</scope>
    <source>
        <strain evidence="2">AB047A</strain>
    </source>
</reference>
<organism evidence="1 2">
    <name type="scientific">Corallococcus interemptor</name>
    <dbReference type="NCBI Taxonomy" id="2316720"/>
    <lineage>
        <taxon>Bacteria</taxon>
        <taxon>Pseudomonadati</taxon>
        <taxon>Myxococcota</taxon>
        <taxon>Myxococcia</taxon>
        <taxon>Myxococcales</taxon>
        <taxon>Cystobacterineae</taxon>
        <taxon>Myxococcaceae</taxon>
        <taxon>Corallococcus</taxon>
    </lineage>
</organism>
<evidence type="ECO:0000313" key="1">
    <source>
        <dbReference type="EMBL" id="RKH71663.1"/>
    </source>
</evidence>
<dbReference type="AlphaFoldDB" id="A0A3A8QSF4"/>
<name>A0A3A8QSF4_9BACT</name>
<comment type="caution">
    <text evidence="1">The sequence shown here is derived from an EMBL/GenBank/DDBJ whole genome shotgun (WGS) entry which is preliminary data.</text>
</comment>